<dbReference type="AlphaFoldDB" id="K0TGH0"/>
<reference evidence="1 2" key="1">
    <citation type="journal article" date="2012" name="Genome Biol.">
        <title>Genome and low-iron response of an oceanic diatom adapted to chronic iron limitation.</title>
        <authorList>
            <person name="Lommer M."/>
            <person name="Specht M."/>
            <person name="Roy A.S."/>
            <person name="Kraemer L."/>
            <person name="Andreson R."/>
            <person name="Gutowska M.A."/>
            <person name="Wolf J."/>
            <person name="Bergner S.V."/>
            <person name="Schilhabel M.B."/>
            <person name="Klostermeier U.C."/>
            <person name="Beiko R.G."/>
            <person name="Rosenstiel P."/>
            <person name="Hippler M."/>
            <person name="Laroche J."/>
        </authorList>
    </citation>
    <scope>NUCLEOTIDE SEQUENCE [LARGE SCALE GENOMIC DNA]</scope>
    <source>
        <strain evidence="1 2">CCMP1005</strain>
    </source>
</reference>
<dbReference type="eggNOG" id="ENOG502RAK0">
    <property type="taxonomic scope" value="Eukaryota"/>
</dbReference>
<gene>
    <name evidence="1" type="ORF">THAOC_01719</name>
</gene>
<keyword evidence="2" id="KW-1185">Reference proteome</keyword>
<dbReference type="Proteomes" id="UP000266841">
    <property type="component" value="Unassembled WGS sequence"/>
</dbReference>
<proteinExistence type="predicted"/>
<dbReference type="OrthoDB" id="47029at2759"/>
<protein>
    <submittedName>
        <fullName evidence="1">Uncharacterized protein</fullName>
    </submittedName>
</protein>
<sequence length="211" mass="23347">MSALPKKVCYALARYHSCTLIMRFYESICGRIILKIDGNGMGSNNDRAIDVMDKLTRDAYKASIRTSQLLKNQEVLPGKVVLADGTEVSTSRELGRQMFSTCLWSNIIPFLAELTVQQGLLLYEYGMYYMNTKKRIQRSSHSDDEDEKTNNISESAYALTISIQSTRLSVARGVSFIVASFGGAFGTILLPGWGAVFGIQLGDSFVNALLD</sequence>
<name>K0TGH0_THAOC</name>
<evidence type="ECO:0000313" key="1">
    <source>
        <dbReference type="EMBL" id="EJK76515.1"/>
    </source>
</evidence>
<organism evidence="1 2">
    <name type="scientific">Thalassiosira oceanica</name>
    <name type="common">Marine diatom</name>
    <dbReference type="NCBI Taxonomy" id="159749"/>
    <lineage>
        <taxon>Eukaryota</taxon>
        <taxon>Sar</taxon>
        <taxon>Stramenopiles</taxon>
        <taxon>Ochrophyta</taxon>
        <taxon>Bacillariophyta</taxon>
        <taxon>Coscinodiscophyceae</taxon>
        <taxon>Thalassiosirophycidae</taxon>
        <taxon>Thalassiosirales</taxon>
        <taxon>Thalassiosiraceae</taxon>
        <taxon>Thalassiosira</taxon>
    </lineage>
</organism>
<evidence type="ECO:0000313" key="2">
    <source>
        <dbReference type="Proteomes" id="UP000266841"/>
    </source>
</evidence>
<comment type="caution">
    <text evidence="1">The sequence shown here is derived from an EMBL/GenBank/DDBJ whole genome shotgun (WGS) entry which is preliminary data.</text>
</comment>
<accession>K0TGH0</accession>
<dbReference type="EMBL" id="AGNL01002064">
    <property type="protein sequence ID" value="EJK76515.1"/>
    <property type="molecule type" value="Genomic_DNA"/>
</dbReference>